<dbReference type="Pfam" id="PF01636">
    <property type="entry name" value="APH"/>
    <property type="match status" value="1"/>
</dbReference>
<evidence type="ECO:0000256" key="4">
    <source>
        <dbReference type="ARBA" id="ARBA00022490"/>
    </source>
</evidence>
<keyword evidence="5" id="KW-0819">tRNA processing</keyword>
<reference evidence="12 13" key="1">
    <citation type="submission" date="2024-03" db="EMBL/GenBank/DDBJ databases">
        <title>Community enrichment and isolation of bacterial strains for fucoidan degradation.</title>
        <authorList>
            <person name="Sichert A."/>
        </authorList>
    </citation>
    <scope>NUCLEOTIDE SEQUENCE [LARGE SCALE GENOMIC DNA]</scope>
    <source>
        <strain evidence="12 13">AS62</strain>
    </source>
</reference>
<protein>
    <recommendedName>
        <fullName evidence="3">tRNA threonylcarbamoyladenosine biosynthesis protein TsaE</fullName>
    </recommendedName>
    <alternativeName>
        <fullName evidence="10">t(6)A37 threonylcarbamoyladenosine biosynthesis protein TsaE</fullName>
    </alternativeName>
</protein>
<evidence type="ECO:0000256" key="9">
    <source>
        <dbReference type="ARBA" id="ARBA00022842"/>
    </source>
</evidence>
<name>A0ABU9T771_9HYPH</name>
<keyword evidence="4" id="KW-0963">Cytoplasm</keyword>
<dbReference type="NCBIfam" id="TIGR00150">
    <property type="entry name" value="T6A_YjeE"/>
    <property type="match status" value="1"/>
</dbReference>
<evidence type="ECO:0000256" key="3">
    <source>
        <dbReference type="ARBA" id="ARBA00019010"/>
    </source>
</evidence>
<evidence type="ECO:0000313" key="12">
    <source>
        <dbReference type="EMBL" id="MEM5501984.1"/>
    </source>
</evidence>
<evidence type="ECO:0000256" key="10">
    <source>
        <dbReference type="ARBA" id="ARBA00032441"/>
    </source>
</evidence>
<dbReference type="InterPro" id="IPR011009">
    <property type="entry name" value="Kinase-like_dom_sf"/>
</dbReference>
<evidence type="ECO:0000256" key="1">
    <source>
        <dbReference type="ARBA" id="ARBA00004496"/>
    </source>
</evidence>
<dbReference type="InterPro" id="IPR003442">
    <property type="entry name" value="T6A_TsaE"/>
</dbReference>
<comment type="similarity">
    <text evidence="2">Belongs to the TsaE family.</text>
</comment>
<evidence type="ECO:0000256" key="7">
    <source>
        <dbReference type="ARBA" id="ARBA00022741"/>
    </source>
</evidence>
<dbReference type="EMBL" id="JBBMQO010000005">
    <property type="protein sequence ID" value="MEM5501984.1"/>
    <property type="molecule type" value="Genomic_DNA"/>
</dbReference>
<evidence type="ECO:0000259" key="11">
    <source>
        <dbReference type="Pfam" id="PF01636"/>
    </source>
</evidence>
<gene>
    <name evidence="12" type="primary">tsaE</name>
    <name evidence="12" type="ORF">WNY59_10325</name>
</gene>
<dbReference type="Gene3D" id="3.40.50.300">
    <property type="entry name" value="P-loop containing nucleotide triphosphate hydrolases"/>
    <property type="match status" value="1"/>
</dbReference>
<evidence type="ECO:0000256" key="2">
    <source>
        <dbReference type="ARBA" id="ARBA00007599"/>
    </source>
</evidence>
<dbReference type="Pfam" id="PF02367">
    <property type="entry name" value="TsaE"/>
    <property type="match status" value="1"/>
</dbReference>
<evidence type="ECO:0000256" key="8">
    <source>
        <dbReference type="ARBA" id="ARBA00022840"/>
    </source>
</evidence>
<evidence type="ECO:0000256" key="6">
    <source>
        <dbReference type="ARBA" id="ARBA00022723"/>
    </source>
</evidence>
<keyword evidence="7" id="KW-0547">Nucleotide-binding</keyword>
<feature type="domain" description="Aminoglycoside phosphotransferase" evidence="11">
    <location>
        <begin position="172"/>
        <end position="420"/>
    </location>
</feature>
<keyword evidence="8" id="KW-0067">ATP-binding</keyword>
<evidence type="ECO:0000256" key="5">
    <source>
        <dbReference type="ARBA" id="ARBA00022694"/>
    </source>
</evidence>
<dbReference type="Proteomes" id="UP001477870">
    <property type="component" value="Unassembled WGS sequence"/>
</dbReference>
<sequence>MIELTFLNEDALSLFAQDFALALKAGDCIALEGDLGAGKSTFARAVIRAAYGDFDKKIEVPSPTFTLVQLYDSAPAIAHFDLYRIADADELDELGLDAALENGAALIEWPSRAADALPADLILIRIIETHEDPDVRLMSIEGNEDFLARLKRSMVIRAFLGESGFGQTDRHAFPGDASARNYEFIHHKAGEAPLILMDAPKLPQEQALYDGLTYKQIVHLSEEVSAFVAVSEMLRHEGFATPIIYAQDLPKGLLLIENLGEGKIVTDDNIPIRDRYLASVEVLADIHGKNWKSRWELPDGQTHIVPRYDARAMRTGLSLLPDWWGKENGLSEALRDELYLLWEPIFQRFQSGYDDLIIRDFHSPNIIWRGDKTGNDRIGIIDHQDALIGPGAYDVAALMQDARTIVAPELQAEILDTYCARRREQSGFNESQSRLDVATLGAFRSSRLLGLWVRLDVRDGKHRFRNYEAPTRAYLAQSLAHPDLAELRAWYVKAGVIDA</sequence>
<dbReference type="PANTHER" id="PTHR33540:SF2">
    <property type="entry name" value="TRNA THREONYLCARBAMOYLADENOSINE BIOSYNTHESIS PROTEIN TSAE"/>
    <property type="match status" value="1"/>
</dbReference>
<keyword evidence="13" id="KW-1185">Reference proteome</keyword>
<dbReference type="Gene3D" id="3.30.200.20">
    <property type="entry name" value="Phosphorylase Kinase, domain 1"/>
    <property type="match status" value="1"/>
</dbReference>
<dbReference type="SUPFAM" id="SSF52540">
    <property type="entry name" value="P-loop containing nucleoside triphosphate hydrolases"/>
    <property type="match status" value="1"/>
</dbReference>
<accession>A0ABU9T771</accession>
<dbReference type="Gene3D" id="3.90.1200.10">
    <property type="match status" value="1"/>
</dbReference>
<comment type="subcellular location">
    <subcellularLocation>
        <location evidence="1">Cytoplasm</location>
    </subcellularLocation>
</comment>
<dbReference type="SUPFAM" id="SSF56112">
    <property type="entry name" value="Protein kinase-like (PK-like)"/>
    <property type="match status" value="1"/>
</dbReference>
<proteinExistence type="inferred from homology"/>
<dbReference type="PANTHER" id="PTHR33540">
    <property type="entry name" value="TRNA THREONYLCARBAMOYLADENOSINE BIOSYNTHESIS PROTEIN TSAE"/>
    <property type="match status" value="1"/>
</dbReference>
<keyword evidence="9" id="KW-0460">Magnesium</keyword>
<evidence type="ECO:0000313" key="13">
    <source>
        <dbReference type="Proteomes" id="UP001477870"/>
    </source>
</evidence>
<keyword evidence="6" id="KW-0479">Metal-binding</keyword>
<dbReference type="InterPro" id="IPR002575">
    <property type="entry name" value="Aminoglycoside_PTrfase"/>
</dbReference>
<organism evidence="12 13">
    <name type="scientific">Ahrensia kielensis</name>
    <dbReference type="NCBI Taxonomy" id="76980"/>
    <lineage>
        <taxon>Bacteria</taxon>
        <taxon>Pseudomonadati</taxon>
        <taxon>Pseudomonadota</taxon>
        <taxon>Alphaproteobacteria</taxon>
        <taxon>Hyphomicrobiales</taxon>
        <taxon>Ahrensiaceae</taxon>
        <taxon>Ahrensia</taxon>
    </lineage>
</organism>
<dbReference type="InterPro" id="IPR027417">
    <property type="entry name" value="P-loop_NTPase"/>
</dbReference>
<dbReference type="RefSeq" id="WP_342848377.1">
    <property type="nucleotide sequence ID" value="NZ_JBBMQO010000005.1"/>
</dbReference>
<comment type="caution">
    <text evidence="12">The sequence shown here is derived from an EMBL/GenBank/DDBJ whole genome shotgun (WGS) entry which is preliminary data.</text>
</comment>